<keyword evidence="6" id="KW-0325">Glycoprotein</keyword>
<evidence type="ECO:0000256" key="5">
    <source>
        <dbReference type="ARBA" id="ARBA00022729"/>
    </source>
</evidence>
<feature type="chain" id="PRO_5009236358" evidence="8">
    <location>
        <begin position="22"/>
        <end position="477"/>
    </location>
</feature>
<evidence type="ECO:0000256" key="7">
    <source>
        <dbReference type="ARBA" id="ARBA00023288"/>
    </source>
</evidence>
<feature type="domain" description="Receptor L-domain" evidence="9">
    <location>
        <begin position="318"/>
        <end position="355"/>
    </location>
</feature>
<dbReference type="EMBL" id="LT598484">
    <property type="protein sequence ID" value="SCU98850.1"/>
    <property type="molecule type" value="Genomic_DNA"/>
</dbReference>
<dbReference type="Gene3D" id="3.80.20.20">
    <property type="entry name" value="Receptor L-domain"/>
    <property type="match status" value="1"/>
</dbReference>
<dbReference type="PANTHER" id="PTHR31018:SF12">
    <property type="entry name" value="SPORULATION-SPECIFIC PROTEIN 2-RELATED"/>
    <property type="match status" value="1"/>
</dbReference>
<evidence type="ECO:0000313" key="11">
    <source>
        <dbReference type="Proteomes" id="UP000191144"/>
    </source>
</evidence>
<dbReference type="Pfam" id="PF01030">
    <property type="entry name" value="Recep_L_domain"/>
    <property type="match status" value="1"/>
</dbReference>
<feature type="signal peptide" evidence="8">
    <location>
        <begin position="1"/>
        <end position="21"/>
    </location>
</feature>
<evidence type="ECO:0000256" key="2">
    <source>
        <dbReference type="ARBA" id="ARBA00005798"/>
    </source>
</evidence>
<evidence type="ECO:0000259" key="9">
    <source>
        <dbReference type="Pfam" id="PF01030"/>
    </source>
</evidence>
<dbReference type="InterPro" id="IPR036941">
    <property type="entry name" value="Rcpt_L-dom_sf"/>
</dbReference>
<evidence type="ECO:0000256" key="6">
    <source>
        <dbReference type="ARBA" id="ARBA00023180"/>
    </source>
</evidence>
<dbReference type="InterPro" id="IPR051648">
    <property type="entry name" value="CWI-Assembly_Regulator"/>
</dbReference>
<protein>
    <submittedName>
        <fullName evidence="10">LAME_0G00804g1_1</fullName>
    </submittedName>
</protein>
<dbReference type="OrthoDB" id="536881at2759"/>
<gene>
    <name evidence="10" type="ORF">LAME_0G00804G</name>
</gene>
<evidence type="ECO:0000256" key="1">
    <source>
        <dbReference type="ARBA" id="ARBA00004609"/>
    </source>
</evidence>
<dbReference type="AlphaFoldDB" id="A0A1G4K512"/>
<keyword evidence="3" id="KW-1003">Cell membrane</keyword>
<comment type="similarity">
    <text evidence="2">Belongs to the SPS2 family.</text>
</comment>
<keyword evidence="11" id="KW-1185">Reference proteome</keyword>
<evidence type="ECO:0000256" key="8">
    <source>
        <dbReference type="SAM" id="SignalP"/>
    </source>
</evidence>
<keyword evidence="5 8" id="KW-0732">Signal</keyword>
<dbReference type="GO" id="GO:0009986">
    <property type="term" value="C:cell surface"/>
    <property type="evidence" value="ECO:0007669"/>
    <property type="project" value="TreeGrafter"/>
</dbReference>
<dbReference type="GO" id="GO:0005886">
    <property type="term" value="C:plasma membrane"/>
    <property type="evidence" value="ECO:0007669"/>
    <property type="project" value="UniProtKB-SubCell"/>
</dbReference>
<evidence type="ECO:0000256" key="3">
    <source>
        <dbReference type="ARBA" id="ARBA00022475"/>
    </source>
</evidence>
<proteinExistence type="inferred from homology"/>
<dbReference type="InterPro" id="IPR000494">
    <property type="entry name" value="Rcpt_L-dom"/>
</dbReference>
<dbReference type="PANTHER" id="PTHR31018">
    <property type="entry name" value="SPORULATION-SPECIFIC PROTEIN-RELATED"/>
    <property type="match status" value="1"/>
</dbReference>
<keyword evidence="7" id="KW-0449">Lipoprotein</keyword>
<dbReference type="GO" id="GO:0098552">
    <property type="term" value="C:side of membrane"/>
    <property type="evidence" value="ECO:0007669"/>
    <property type="project" value="UniProtKB-KW"/>
</dbReference>
<comment type="subcellular location">
    <subcellularLocation>
        <location evidence="1">Cell membrane</location>
        <topology evidence="1">Lipid-anchor</topology>
        <topology evidence="1">GPI-anchor</topology>
    </subcellularLocation>
</comment>
<keyword evidence="4" id="KW-0472">Membrane</keyword>
<organism evidence="10 11">
    <name type="scientific">Lachancea meyersii CBS 8951</name>
    <dbReference type="NCBI Taxonomy" id="1266667"/>
    <lineage>
        <taxon>Eukaryota</taxon>
        <taxon>Fungi</taxon>
        <taxon>Dikarya</taxon>
        <taxon>Ascomycota</taxon>
        <taxon>Saccharomycotina</taxon>
        <taxon>Saccharomycetes</taxon>
        <taxon>Saccharomycetales</taxon>
        <taxon>Saccharomycetaceae</taxon>
        <taxon>Lachancea</taxon>
    </lineage>
</organism>
<sequence>MKYSGIIAAFLVLLEGRQAAAFFVQKPYESTRILRPHAVRVNTHDLNKRDTAPAFESLQDEWSAGVVGVQAMRFEKSTAVAEICKKDVHNIETAGQLYQLQQSCRSISGTLQIVDFMDPVIDLGGIQSINGDLIIENLPEVVRIQGHNLASVGGTFKIDSLTSLTSVYLPALHHFDVMEWKVVPTLTSLSLAPNISHAKKVTISDTSLVGIDVLENIEDLEILNINNNRYMEYVKSNVKQVHEQLSISSNARELQVEMPSLLWANNLTVRDVASINFPRLQHVNKSLEIIENNFESFEAPLLKTIGGTLGVIQNSRLAQVNFSNVTTIQGGLMIANNSNIEKIDFLPELREIGGAIQFIGSFHDTEFPKLRLVRGSALVRTTSSALDCGKWITPATGNSIIRGGRIVCTSGQSRNIARVSEDGKLLDHQETQFDIKPDATDKTNVGSSVVDKSKISSFGYSLALGWAVLMMCATSIQ</sequence>
<dbReference type="GO" id="GO:0030476">
    <property type="term" value="P:ascospore wall assembly"/>
    <property type="evidence" value="ECO:0007669"/>
    <property type="project" value="TreeGrafter"/>
</dbReference>
<dbReference type="Proteomes" id="UP000191144">
    <property type="component" value="Chromosome G"/>
</dbReference>
<name>A0A1G4K512_9SACH</name>
<evidence type="ECO:0000256" key="4">
    <source>
        <dbReference type="ARBA" id="ARBA00022622"/>
    </source>
</evidence>
<dbReference type="GO" id="GO:0009277">
    <property type="term" value="C:fungal-type cell wall"/>
    <property type="evidence" value="ECO:0007669"/>
    <property type="project" value="TreeGrafter"/>
</dbReference>
<keyword evidence="4" id="KW-0336">GPI-anchor</keyword>
<dbReference type="SUPFAM" id="SSF52058">
    <property type="entry name" value="L domain-like"/>
    <property type="match status" value="2"/>
</dbReference>
<evidence type="ECO:0000313" key="10">
    <source>
        <dbReference type="EMBL" id="SCU98850.1"/>
    </source>
</evidence>
<accession>A0A1G4K512</accession>
<reference evidence="11" key="1">
    <citation type="submission" date="2016-03" db="EMBL/GenBank/DDBJ databases">
        <authorList>
            <person name="Devillers Hugo."/>
        </authorList>
    </citation>
    <scope>NUCLEOTIDE SEQUENCE [LARGE SCALE GENOMIC DNA]</scope>
</reference>